<protein>
    <submittedName>
        <fullName evidence="1">Uncharacterized protein</fullName>
    </submittedName>
</protein>
<reference evidence="1 2" key="1">
    <citation type="submission" date="2020-04" db="EMBL/GenBank/DDBJ databases">
        <title>Paeniglutamicibacter sp. ANT13_2, a novel actinomycete isolated from sediment in Antarctica.</title>
        <authorList>
            <person name="Sakdapetsiri C."/>
            <person name="Pinyakong O."/>
        </authorList>
    </citation>
    <scope>NUCLEOTIDE SEQUENCE [LARGE SCALE GENOMIC DNA]</scope>
    <source>
        <strain evidence="1 2">ANT13_2</strain>
    </source>
</reference>
<gene>
    <name evidence="1" type="ORF">HED64_19155</name>
</gene>
<dbReference type="RefSeq" id="WP_168153546.1">
    <property type="nucleotide sequence ID" value="NZ_JAAWVT010000016.1"/>
</dbReference>
<dbReference type="EMBL" id="JAAWVT010000016">
    <property type="protein sequence ID" value="NKG22812.1"/>
    <property type="molecule type" value="Genomic_DNA"/>
</dbReference>
<accession>A0ABX1G973</accession>
<sequence length="88" mass="9608">MINLKQDTDGNVRMSRIFPSKTAITITFTDGSQEETTGGKMNELYNAALADFRLRNGMDAKGFSHNPVPSIHRKNAVGFVPVKPGLGK</sequence>
<organism evidence="1 2">
    <name type="scientific">Paeniglutamicibacter terrestris</name>
    <dbReference type="NCBI Taxonomy" id="2723403"/>
    <lineage>
        <taxon>Bacteria</taxon>
        <taxon>Bacillati</taxon>
        <taxon>Actinomycetota</taxon>
        <taxon>Actinomycetes</taxon>
        <taxon>Micrococcales</taxon>
        <taxon>Micrococcaceae</taxon>
        <taxon>Paeniglutamicibacter</taxon>
    </lineage>
</organism>
<proteinExistence type="predicted"/>
<evidence type="ECO:0000313" key="1">
    <source>
        <dbReference type="EMBL" id="NKG22812.1"/>
    </source>
</evidence>
<dbReference type="Proteomes" id="UP000746595">
    <property type="component" value="Unassembled WGS sequence"/>
</dbReference>
<keyword evidence="2" id="KW-1185">Reference proteome</keyword>
<name>A0ABX1G973_9MICC</name>
<comment type="caution">
    <text evidence="1">The sequence shown here is derived from an EMBL/GenBank/DDBJ whole genome shotgun (WGS) entry which is preliminary data.</text>
</comment>
<evidence type="ECO:0000313" key="2">
    <source>
        <dbReference type="Proteomes" id="UP000746595"/>
    </source>
</evidence>